<reference evidence="3" key="1">
    <citation type="submission" date="2021-03" db="EMBL/GenBank/DDBJ databases">
        <title>Draft genome sequence of rust myrtle Austropuccinia psidii MF-1, a brazilian biotype.</title>
        <authorList>
            <person name="Quecine M.C."/>
            <person name="Pachon D.M.R."/>
            <person name="Bonatelli M.L."/>
            <person name="Correr F.H."/>
            <person name="Franceschini L.M."/>
            <person name="Leite T.F."/>
            <person name="Margarido G.R.A."/>
            <person name="Almeida C.A."/>
            <person name="Ferrarezi J.A."/>
            <person name="Labate C.A."/>
        </authorList>
    </citation>
    <scope>NUCLEOTIDE SEQUENCE</scope>
    <source>
        <strain evidence="3">MF-1</strain>
    </source>
</reference>
<evidence type="ECO:0000313" key="4">
    <source>
        <dbReference type="Proteomes" id="UP000765509"/>
    </source>
</evidence>
<protein>
    <submittedName>
        <fullName evidence="3">Uncharacterized protein</fullName>
    </submittedName>
</protein>
<evidence type="ECO:0000256" key="2">
    <source>
        <dbReference type="SAM" id="Phobius"/>
    </source>
</evidence>
<name>A0A9Q3H2S4_9BASI</name>
<dbReference type="Proteomes" id="UP000765509">
    <property type="component" value="Unassembled WGS sequence"/>
</dbReference>
<proteinExistence type="predicted"/>
<accession>A0A9Q3H2S4</accession>
<keyword evidence="2" id="KW-0812">Transmembrane</keyword>
<keyword evidence="2" id="KW-0472">Membrane</keyword>
<dbReference type="PANTHER" id="PTHR34587">
    <property type="entry name" value="VWFA DOMAIN-CONTAINING PROTEIN"/>
    <property type="match status" value="1"/>
</dbReference>
<organism evidence="3 4">
    <name type="scientific">Austropuccinia psidii MF-1</name>
    <dbReference type="NCBI Taxonomy" id="1389203"/>
    <lineage>
        <taxon>Eukaryota</taxon>
        <taxon>Fungi</taxon>
        <taxon>Dikarya</taxon>
        <taxon>Basidiomycota</taxon>
        <taxon>Pucciniomycotina</taxon>
        <taxon>Pucciniomycetes</taxon>
        <taxon>Pucciniales</taxon>
        <taxon>Sphaerophragmiaceae</taxon>
        <taxon>Austropuccinia</taxon>
    </lineage>
</organism>
<gene>
    <name evidence="3" type="ORF">O181_029473</name>
</gene>
<keyword evidence="2" id="KW-1133">Transmembrane helix</keyword>
<evidence type="ECO:0000313" key="3">
    <source>
        <dbReference type="EMBL" id="MBW0489758.1"/>
    </source>
</evidence>
<feature type="region of interest" description="Disordered" evidence="1">
    <location>
        <begin position="53"/>
        <end position="73"/>
    </location>
</feature>
<evidence type="ECO:0000256" key="1">
    <source>
        <dbReference type="SAM" id="MobiDB-lite"/>
    </source>
</evidence>
<dbReference type="AlphaFoldDB" id="A0A9Q3H2S4"/>
<dbReference type="OrthoDB" id="2336871at2759"/>
<dbReference type="PANTHER" id="PTHR34587:SF2">
    <property type="entry name" value="G-PROTEIN COUPLED RECEPTORS FAMILY 1 PROFILE DOMAIN-CONTAINING PROTEIN"/>
    <property type="match status" value="1"/>
</dbReference>
<feature type="transmembrane region" description="Helical" evidence="2">
    <location>
        <begin position="12"/>
        <end position="31"/>
    </location>
</feature>
<keyword evidence="4" id="KW-1185">Reference proteome</keyword>
<dbReference type="EMBL" id="AVOT02010249">
    <property type="protein sequence ID" value="MBW0489758.1"/>
    <property type="molecule type" value="Genomic_DNA"/>
</dbReference>
<sequence>MLNHCLPSFTTLARGFVFLQFFALVILTYLASGGSQEETLGLGLEARNIQNADSAAPTQHDQNSNGLLSTENPEGQQIDLVKRMLQKTRHITRHNNRVNRNEKRGDTDLFTTLTLSPDVIQNAAFVDQKDSPAHAPSLTSKNNFINFCATTLGKVGGAVIMNGVQTQTKPACNGIPMGMIPDQEHLPSAKFLEPKNLDKIPSGKAFKVTIGLRHLVVGVFTNPEKTYLNAPAQLDPQTNTILGHTHFVVRALDNLTSTVIPDPLTFFFFKGVEQAAVDGKVFVEVKNGLPKGAWRFETLNTASNHQPIASPLAPRGSYDDVIYVEAV</sequence>
<dbReference type="InterPro" id="IPR053216">
    <property type="entry name" value="Appressorial_penetr-assoc"/>
</dbReference>
<comment type="caution">
    <text evidence="3">The sequence shown here is derived from an EMBL/GenBank/DDBJ whole genome shotgun (WGS) entry which is preliminary data.</text>
</comment>